<keyword evidence="3" id="KW-1185">Reference proteome</keyword>
<comment type="caution">
    <text evidence="2">The sequence shown here is derived from an EMBL/GenBank/DDBJ whole genome shotgun (WGS) entry which is preliminary data.</text>
</comment>
<reference evidence="2" key="1">
    <citation type="submission" date="2021-03" db="EMBL/GenBank/DDBJ databases">
        <title>Draft genome sequence of rust myrtle Austropuccinia psidii MF-1, a brazilian biotype.</title>
        <authorList>
            <person name="Quecine M.C."/>
            <person name="Pachon D.M.R."/>
            <person name="Bonatelli M.L."/>
            <person name="Correr F.H."/>
            <person name="Franceschini L.M."/>
            <person name="Leite T.F."/>
            <person name="Margarido G.R.A."/>
            <person name="Almeida C.A."/>
            <person name="Ferrarezi J.A."/>
            <person name="Labate C.A."/>
        </authorList>
    </citation>
    <scope>NUCLEOTIDE SEQUENCE</scope>
    <source>
        <strain evidence="2">MF-1</strain>
    </source>
</reference>
<evidence type="ECO:0000313" key="2">
    <source>
        <dbReference type="EMBL" id="MBW0499030.1"/>
    </source>
</evidence>
<feature type="compositionally biased region" description="Low complexity" evidence="1">
    <location>
        <begin position="77"/>
        <end position="88"/>
    </location>
</feature>
<organism evidence="2 3">
    <name type="scientific">Austropuccinia psidii MF-1</name>
    <dbReference type="NCBI Taxonomy" id="1389203"/>
    <lineage>
        <taxon>Eukaryota</taxon>
        <taxon>Fungi</taxon>
        <taxon>Dikarya</taxon>
        <taxon>Basidiomycota</taxon>
        <taxon>Pucciniomycotina</taxon>
        <taxon>Pucciniomycetes</taxon>
        <taxon>Pucciniales</taxon>
        <taxon>Sphaerophragmiaceae</taxon>
        <taxon>Austropuccinia</taxon>
    </lineage>
</organism>
<feature type="region of interest" description="Disordered" evidence="1">
    <location>
        <begin position="72"/>
        <end position="100"/>
    </location>
</feature>
<gene>
    <name evidence="2" type="ORF">O181_038745</name>
</gene>
<proteinExistence type="predicted"/>
<dbReference type="EMBL" id="AVOT02015050">
    <property type="protein sequence ID" value="MBW0499030.1"/>
    <property type="molecule type" value="Genomic_DNA"/>
</dbReference>
<evidence type="ECO:0000256" key="1">
    <source>
        <dbReference type="SAM" id="MobiDB-lite"/>
    </source>
</evidence>
<evidence type="ECO:0000313" key="3">
    <source>
        <dbReference type="Proteomes" id="UP000765509"/>
    </source>
</evidence>
<sequence>MGRNRNNNTEYLPQENALAGYHGINERLQSQPELHSLRNKCNQNKKNKATIQPIEDSLHMDKKIQIQEHQFMEGKIPSSPQQYSSSRPYKPKASLSRTPQ</sequence>
<protein>
    <submittedName>
        <fullName evidence="2">Uncharacterized protein</fullName>
    </submittedName>
</protein>
<name>A0A9Q3HEF6_9BASI</name>
<dbReference type="AlphaFoldDB" id="A0A9Q3HEF6"/>
<accession>A0A9Q3HEF6</accession>
<dbReference type="Proteomes" id="UP000765509">
    <property type="component" value="Unassembled WGS sequence"/>
</dbReference>